<evidence type="ECO:0000313" key="2">
    <source>
        <dbReference type="Proteomes" id="UP001501294"/>
    </source>
</evidence>
<sequence length="488" mass="56657">MKIYFSDYFNVNSEVLDEYGAFNISLINDVPLFIDPFLLFSSDKQSYQEIHKNMIDYLSFLREISQGREIDKGLLKSWYMFPEVKQNWLGYSLVGNGGSGLGLKFARSLHESLNTIFTSFGNESITKSSHLEKLCLIRAGIGKDSISDFTTNLMKDFLCSYTEKFAKKHIDSKLLKRKKVAHCIFDYKLRRWKHKEFLLPYIDGDYVLLTPKDILTKDDSWISKNDIVGDFDEIIETVPNEQLRSNMNEYLLRQLPLAEATNKEIKDGVIRTLRKFPELIDYYILYKEVNADKAKNISDQKVSQAEQRFIREVKSFSELLNKNTAFYEKGTNTFEEAYSRVMYLKQVIENNDGYRMFYVSGEPIHRESDLQIMFRLTWYASKDDVNSEVNNGRGPVDYKISRGSNDATLVEFKLAKNTKLKQNLENQVAIYEDANNTKQSIKVIIYFNDKEFTRVRKILKDLGLKESKRLVLIDASDNKASASNAKSK</sequence>
<protein>
    <submittedName>
        <fullName evidence="1">Uncharacterized protein</fullName>
    </submittedName>
</protein>
<evidence type="ECO:0000313" key="1">
    <source>
        <dbReference type="EMBL" id="GAA4351927.1"/>
    </source>
</evidence>
<gene>
    <name evidence="1" type="ORF">GCM10023150_19120</name>
</gene>
<dbReference type="Proteomes" id="UP001501294">
    <property type="component" value="Unassembled WGS sequence"/>
</dbReference>
<reference evidence="2" key="1">
    <citation type="journal article" date="2019" name="Int. J. Syst. Evol. Microbiol.">
        <title>The Global Catalogue of Microorganisms (GCM) 10K type strain sequencing project: providing services to taxonomists for standard genome sequencing and annotation.</title>
        <authorList>
            <consortium name="The Broad Institute Genomics Platform"/>
            <consortium name="The Broad Institute Genome Sequencing Center for Infectious Disease"/>
            <person name="Wu L."/>
            <person name="Ma J."/>
        </authorList>
    </citation>
    <scope>NUCLEOTIDE SEQUENCE [LARGE SCALE GENOMIC DNA]</scope>
    <source>
        <strain evidence="2">JCM 17727</strain>
    </source>
</reference>
<comment type="caution">
    <text evidence="1">The sequence shown here is derived from an EMBL/GenBank/DDBJ whole genome shotgun (WGS) entry which is preliminary data.</text>
</comment>
<accession>A0ABP8I661</accession>
<dbReference type="EMBL" id="BAABFU010000003">
    <property type="protein sequence ID" value="GAA4351927.1"/>
    <property type="molecule type" value="Genomic_DNA"/>
</dbReference>
<dbReference type="RefSeq" id="WP_223579741.1">
    <property type="nucleotide sequence ID" value="NZ_BAABFU010000003.1"/>
</dbReference>
<keyword evidence="2" id="KW-1185">Reference proteome</keyword>
<proteinExistence type="predicted"/>
<organism evidence="1 2">
    <name type="scientific">Kangiella taiwanensis</name>
    <dbReference type="NCBI Taxonomy" id="1079179"/>
    <lineage>
        <taxon>Bacteria</taxon>
        <taxon>Pseudomonadati</taxon>
        <taxon>Pseudomonadota</taxon>
        <taxon>Gammaproteobacteria</taxon>
        <taxon>Kangiellales</taxon>
        <taxon>Kangiellaceae</taxon>
        <taxon>Kangiella</taxon>
    </lineage>
</organism>
<name>A0ABP8I661_9GAMM</name>